<dbReference type="GO" id="GO:0016791">
    <property type="term" value="F:phosphatase activity"/>
    <property type="evidence" value="ECO:0007669"/>
    <property type="project" value="TreeGrafter"/>
</dbReference>
<feature type="binding site" evidence="2">
    <location>
        <position position="58"/>
    </location>
    <ligand>
        <name>substrate</name>
    </ligand>
</feature>
<evidence type="ECO:0000313" key="3">
    <source>
        <dbReference type="EMBL" id="TWJ16895.1"/>
    </source>
</evidence>
<dbReference type="EMBL" id="VLLL01000003">
    <property type="protein sequence ID" value="TWJ16895.1"/>
    <property type="molecule type" value="Genomic_DNA"/>
</dbReference>
<evidence type="ECO:0000256" key="2">
    <source>
        <dbReference type="PIRSR" id="PIRSR613078-2"/>
    </source>
</evidence>
<feature type="binding site" evidence="2">
    <location>
        <begin position="82"/>
        <end position="85"/>
    </location>
    <ligand>
        <name>substrate</name>
    </ligand>
</feature>
<feature type="binding site" evidence="2">
    <location>
        <begin position="110"/>
        <end position="111"/>
    </location>
    <ligand>
        <name>substrate</name>
    </ligand>
</feature>
<dbReference type="GO" id="GO:0005737">
    <property type="term" value="C:cytoplasm"/>
    <property type="evidence" value="ECO:0007669"/>
    <property type="project" value="TreeGrafter"/>
</dbReference>
<name>A0A562VG58_9ACTN</name>
<dbReference type="InterPro" id="IPR050275">
    <property type="entry name" value="PGM_Phosphatase"/>
</dbReference>
<comment type="caution">
    <text evidence="3">The sequence shown here is derived from an EMBL/GenBank/DDBJ whole genome shotgun (WGS) entry which is preliminary data.</text>
</comment>
<dbReference type="InterPro" id="IPR013078">
    <property type="entry name" value="His_Pase_superF_clade-1"/>
</dbReference>
<reference evidence="3 4" key="1">
    <citation type="journal article" date="2013" name="Stand. Genomic Sci.">
        <title>Genomic Encyclopedia of Type Strains, Phase I: The one thousand microbial genomes (KMG-I) project.</title>
        <authorList>
            <person name="Kyrpides N.C."/>
            <person name="Woyke T."/>
            <person name="Eisen J.A."/>
            <person name="Garrity G."/>
            <person name="Lilburn T.G."/>
            <person name="Beck B.J."/>
            <person name="Whitman W.B."/>
            <person name="Hugenholtz P."/>
            <person name="Klenk H.P."/>
        </authorList>
    </citation>
    <scope>NUCLEOTIDE SEQUENCE [LARGE SCALE GENOMIC DNA]</scope>
    <source>
        <strain evidence="3 4">DSM 45044</strain>
    </source>
</reference>
<protein>
    <submittedName>
        <fullName evidence="3">Putative phosphoglycerate mutase</fullName>
    </submittedName>
</protein>
<dbReference type="OrthoDB" id="4697614at2"/>
<dbReference type="InterPro" id="IPR029033">
    <property type="entry name" value="His_PPase_superfam"/>
</dbReference>
<feature type="active site" description="Proton donor/acceptor" evidence="1">
    <location>
        <position position="82"/>
    </location>
</feature>
<dbReference type="RefSeq" id="WP_158645439.1">
    <property type="nucleotide sequence ID" value="NZ_BAABIJ010000010.1"/>
</dbReference>
<sequence>MKRLILLRHGQTEWNTAGRFQGVTDIDLDDVGREQAVAAAKVLAGTAPTLLVSSDLRRARDTAVAVSDATGAEMRIDVRLRERGYGPWEGLTRAQARERYGPQMADWEARRPFTLEGVEDPMDLSVRANAVLTDVSAELPDGGTAILVSHGGTLRQAVPAFLGWEPSAADTLGGLGNCHWVDLRGGDRGWRLHGYNLSAS</sequence>
<evidence type="ECO:0000313" key="4">
    <source>
        <dbReference type="Proteomes" id="UP000321617"/>
    </source>
</evidence>
<dbReference type="PANTHER" id="PTHR48100">
    <property type="entry name" value="BROAD-SPECIFICITY PHOSPHATASE YOR283W-RELATED"/>
    <property type="match status" value="1"/>
</dbReference>
<feature type="active site" description="Tele-phosphohistidine intermediate" evidence="1">
    <location>
        <position position="9"/>
    </location>
</feature>
<gene>
    <name evidence="3" type="ORF">LX16_0146</name>
</gene>
<dbReference type="Gene3D" id="3.40.50.1240">
    <property type="entry name" value="Phosphoglycerate mutase-like"/>
    <property type="match status" value="1"/>
</dbReference>
<dbReference type="PROSITE" id="PS00175">
    <property type="entry name" value="PG_MUTASE"/>
    <property type="match status" value="1"/>
</dbReference>
<dbReference type="AlphaFoldDB" id="A0A562VG58"/>
<evidence type="ECO:0000256" key="1">
    <source>
        <dbReference type="PIRSR" id="PIRSR613078-1"/>
    </source>
</evidence>
<organism evidence="3 4">
    <name type="scientific">Stackebrandtia albiflava</name>
    <dbReference type="NCBI Taxonomy" id="406432"/>
    <lineage>
        <taxon>Bacteria</taxon>
        <taxon>Bacillati</taxon>
        <taxon>Actinomycetota</taxon>
        <taxon>Actinomycetes</taxon>
        <taxon>Glycomycetales</taxon>
        <taxon>Glycomycetaceae</taxon>
        <taxon>Stackebrandtia</taxon>
    </lineage>
</organism>
<dbReference type="Pfam" id="PF00300">
    <property type="entry name" value="His_Phos_1"/>
    <property type="match status" value="1"/>
</dbReference>
<dbReference type="SUPFAM" id="SSF53254">
    <property type="entry name" value="Phosphoglycerate mutase-like"/>
    <property type="match status" value="1"/>
</dbReference>
<dbReference type="Proteomes" id="UP000321617">
    <property type="component" value="Unassembled WGS sequence"/>
</dbReference>
<accession>A0A562VG58</accession>
<proteinExistence type="predicted"/>
<dbReference type="CDD" id="cd07067">
    <property type="entry name" value="HP_PGM_like"/>
    <property type="match status" value="1"/>
</dbReference>
<feature type="binding site" evidence="2">
    <location>
        <begin position="8"/>
        <end position="15"/>
    </location>
    <ligand>
        <name>substrate</name>
    </ligand>
</feature>
<dbReference type="PANTHER" id="PTHR48100:SF62">
    <property type="entry name" value="GLUCOSYL-3-PHOSPHOGLYCERATE PHOSPHATASE"/>
    <property type="match status" value="1"/>
</dbReference>
<dbReference type="SMART" id="SM00855">
    <property type="entry name" value="PGAM"/>
    <property type="match status" value="1"/>
</dbReference>
<dbReference type="InterPro" id="IPR001345">
    <property type="entry name" value="PG/BPGM_mutase_AS"/>
</dbReference>
<keyword evidence="4" id="KW-1185">Reference proteome</keyword>